<dbReference type="InterPro" id="IPR029063">
    <property type="entry name" value="SAM-dependent_MTases_sf"/>
</dbReference>
<dbReference type="OrthoDB" id="9806902at2"/>
<dbReference type="CDD" id="cd02440">
    <property type="entry name" value="AdoMet_MTases"/>
    <property type="match status" value="1"/>
</dbReference>
<gene>
    <name evidence="3" type="primary">ynbC</name>
    <name evidence="3" type="ORF">PS659_01337</name>
</gene>
<dbReference type="RefSeq" id="WP_150715406.1">
    <property type="nucleotide sequence ID" value="NZ_CABVGY010000005.1"/>
</dbReference>
<dbReference type="Pfam" id="PF12147">
    <property type="entry name" value="Methyltransf_20"/>
    <property type="match status" value="1"/>
</dbReference>
<dbReference type="SUPFAM" id="SSF53474">
    <property type="entry name" value="alpha/beta-Hydrolases"/>
    <property type="match status" value="1"/>
</dbReference>
<accession>A0A5E6R0L3</accession>
<dbReference type="InterPro" id="IPR051044">
    <property type="entry name" value="MAG_DAG_Lipase"/>
</dbReference>
<dbReference type="InterPro" id="IPR022744">
    <property type="entry name" value="MeTrfase_dom_put"/>
</dbReference>
<evidence type="ECO:0000313" key="4">
    <source>
        <dbReference type="Proteomes" id="UP000326729"/>
    </source>
</evidence>
<dbReference type="InterPro" id="IPR029058">
    <property type="entry name" value="AB_hydrolase_fold"/>
</dbReference>
<sequence length="584" mass="65148">MREARQQTFTTHDGVELFYRYWPGNPAPDEPRKAVLLFHRGHEHSGRIAHLVDELDLPGYDFFAWDARGHGLSPGARGDSPGFATSVRDVQTFCEHLKTTYRIDEENLAVIAQSVGAVIVATWAHDYAPRIRSLVLASPAFRVKLYVPFARQGLALLRKWRGNFFVNSYVKARFLSHDPQRVASYDNDPLITKAISVNVLLGLYEAAERVVADAQAIQIPVQLLISGADFVVHRQPQEQFFDRLGSLHKEKHVLPGFFHDTLGEKNRGLAVASARRFILQNFAQPGTRPSLLAADRLGLTCAESESLAAPLPHNSLRDLYWRMTRASMRLGSQLSSGIKLGFDTGFDSGSTLDYVYRNTATGTSSLGRLIDRNYLDSIGWRGIRQRKLHVEELLRLAMQQLRHQGREVRIVDIAAGHGRYILEALQGVSPLPESILLRDYSDINVRDGSALIREKGLEGIARFVKGDAFDRADLAALAPRPTLAVVSGLYELFADNQMVSASLAGLADAVEPGGYLVYTGQPWHPQLELIARALTSHREGQAWVMRRRTQAEMDQLVEAAGFRRIDLRVDAWGIFSVALAQRVS</sequence>
<dbReference type="AlphaFoldDB" id="A0A5E6R0L3"/>
<protein>
    <submittedName>
        <fullName evidence="3">Uncharacterized protein</fullName>
    </submittedName>
</protein>
<dbReference type="Proteomes" id="UP000326729">
    <property type="component" value="Unassembled WGS sequence"/>
</dbReference>
<dbReference type="Pfam" id="PF12146">
    <property type="entry name" value="Hydrolase_4"/>
    <property type="match status" value="1"/>
</dbReference>
<proteinExistence type="predicted"/>
<dbReference type="Gene3D" id="3.40.50.150">
    <property type="entry name" value="Vaccinia Virus protein VP39"/>
    <property type="match status" value="1"/>
</dbReference>
<reference evidence="3 4" key="1">
    <citation type="submission" date="2019-09" db="EMBL/GenBank/DDBJ databases">
        <authorList>
            <person name="Chandra G."/>
            <person name="Truman W A."/>
        </authorList>
    </citation>
    <scope>NUCLEOTIDE SEQUENCE [LARGE SCALE GENOMIC DNA]</scope>
    <source>
        <strain evidence="3">PS659</strain>
    </source>
</reference>
<evidence type="ECO:0000259" key="1">
    <source>
        <dbReference type="Pfam" id="PF12146"/>
    </source>
</evidence>
<dbReference type="InterPro" id="IPR022742">
    <property type="entry name" value="Hydrolase_4"/>
</dbReference>
<dbReference type="EMBL" id="CABVGY010000005">
    <property type="protein sequence ID" value="VVM61378.1"/>
    <property type="molecule type" value="Genomic_DNA"/>
</dbReference>
<dbReference type="PANTHER" id="PTHR11614">
    <property type="entry name" value="PHOSPHOLIPASE-RELATED"/>
    <property type="match status" value="1"/>
</dbReference>
<dbReference type="FunFam" id="3.40.50.1820:FF:000201">
    <property type="entry name" value="Alpha/beta fold hydrolase"/>
    <property type="match status" value="1"/>
</dbReference>
<evidence type="ECO:0000259" key="2">
    <source>
        <dbReference type="Pfam" id="PF12147"/>
    </source>
</evidence>
<dbReference type="FunFam" id="3.40.50.150:FF:000266">
    <property type="entry name" value="Alpha/beta fold hydrolase"/>
    <property type="match status" value="1"/>
</dbReference>
<organism evidence="3 4">
    <name type="scientific">Pseudomonas fluorescens</name>
    <dbReference type="NCBI Taxonomy" id="294"/>
    <lineage>
        <taxon>Bacteria</taxon>
        <taxon>Pseudomonadati</taxon>
        <taxon>Pseudomonadota</taxon>
        <taxon>Gammaproteobacteria</taxon>
        <taxon>Pseudomonadales</taxon>
        <taxon>Pseudomonadaceae</taxon>
        <taxon>Pseudomonas</taxon>
    </lineage>
</organism>
<evidence type="ECO:0000313" key="3">
    <source>
        <dbReference type="EMBL" id="VVM61378.1"/>
    </source>
</evidence>
<dbReference type="Gene3D" id="3.40.50.1820">
    <property type="entry name" value="alpha/beta hydrolase"/>
    <property type="match status" value="1"/>
</dbReference>
<dbReference type="SUPFAM" id="SSF53335">
    <property type="entry name" value="S-adenosyl-L-methionine-dependent methyltransferases"/>
    <property type="match status" value="1"/>
</dbReference>
<feature type="domain" description="Methyltransferase" evidence="2">
    <location>
        <begin position="274"/>
        <end position="582"/>
    </location>
</feature>
<feature type="domain" description="Serine aminopeptidase S33" evidence="1">
    <location>
        <begin position="30"/>
        <end position="266"/>
    </location>
</feature>
<name>A0A5E6R0L3_PSEFL</name>